<feature type="compositionally biased region" description="Polar residues" evidence="4">
    <location>
        <begin position="646"/>
        <end position="659"/>
    </location>
</feature>
<name>A0A210R3X1_MIZYE</name>
<dbReference type="Gene3D" id="3.40.50.300">
    <property type="entry name" value="P-loop containing nucleotide triphosphate hydrolases"/>
    <property type="match status" value="1"/>
</dbReference>
<feature type="region of interest" description="Disordered" evidence="4">
    <location>
        <begin position="627"/>
        <end position="688"/>
    </location>
</feature>
<comment type="similarity">
    <text evidence="1">Belongs to the TRAFAC class dynamin-like GTPase superfamily. Very large inducible GTPase (VLIG) family.</text>
</comment>
<dbReference type="GO" id="GO:0003723">
    <property type="term" value="F:RNA binding"/>
    <property type="evidence" value="ECO:0007669"/>
    <property type="project" value="UniProtKB-UniRule"/>
</dbReference>
<keyword evidence="3" id="KW-0175">Coiled coil</keyword>
<feature type="compositionally biased region" description="Acidic residues" evidence="4">
    <location>
        <begin position="632"/>
        <end position="641"/>
    </location>
</feature>
<evidence type="ECO:0000259" key="5">
    <source>
        <dbReference type="PROSITE" id="PS50102"/>
    </source>
</evidence>
<reference evidence="7 8" key="1">
    <citation type="journal article" date="2017" name="Nat. Ecol. Evol.">
        <title>Scallop genome provides insights into evolution of bilaterian karyotype and development.</title>
        <authorList>
            <person name="Wang S."/>
            <person name="Zhang J."/>
            <person name="Jiao W."/>
            <person name="Li J."/>
            <person name="Xun X."/>
            <person name="Sun Y."/>
            <person name="Guo X."/>
            <person name="Huan P."/>
            <person name="Dong B."/>
            <person name="Zhang L."/>
            <person name="Hu X."/>
            <person name="Sun X."/>
            <person name="Wang J."/>
            <person name="Zhao C."/>
            <person name="Wang Y."/>
            <person name="Wang D."/>
            <person name="Huang X."/>
            <person name="Wang R."/>
            <person name="Lv J."/>
            <person name="Li Y."/>
            <person name="Zhang Z."/>
            <person name="Liu B."/>
            <person name="Lu W."/>
            <person name="Hui Y."/>
            <person name="Liang J."/>
            <person name="Zhou Z."/>
            <person name="Hou R."/>
            <person name="Li X."/>
            <person name="Liu Y."/>
            <person name="Li H."/>
            <person name="Ning X."/>
            <person name="Lin Y."/>
            <person name="Zhao L."/>
            <person name="Xing Q."/>
            <person name="Dou J."/>
            <person name="Li Y."/>
            <person name="Mao J."/>
            <person name="Guo H."/>
            <person name="Dou H."/>
            <person name="Li T."/>
            <person name="Mu C."/>
            <person name="Jiang W."/>
            <person name="Fu Q."/>
            <person name="Fu X."/>
            <person name="Miao Y."/>
            <person name="Liu J."/>
            <person name="Yu Q."/>
            <person name="Li R."/>
            <person name="Liao H."/>
            <person name="Li X."/>
            <person name="Kong Y."/>
            <person name="Jiang Z."/>
            <person name="Chourrout D."/>
            <person name="Li R."/>
            <person name="Bao Z."/>
        </authorList>
    </citation>
    <scope>NUCLEOTIDE SEQUENCE [LARGE SCALE GENOMIC DNA]</scope>
    <source>
        <strain evidence="7 8">PY_sf001</strain>
    </source>
</reference>
<dbReference type="InterPro" id="IPR000504">
    <property type="entry name" value="RRM_dom"/>
</dbReference>
<dbReference type="InterPro" id="IPR012677">
    <property type="entry name" value="Nucleotide-bd_a/b_plait_sf"/>
</dbReference>
<dbReference type="OrthoDB" id="6141954at2759"/>
<feature type="region of interest" description="Disordered" evidence="4">
    <location>
        <begin position="539"/>
        <end position="594"/>
    </location>
</feature>
<feature type="compositionally biased region" description="Polar residues" evidence="4">
    <location>
        <begin position="539"/>
        <end position="551"/>
    </location>
</feature>
<evidence type="ECO:0000256" key="4">
    <source>
        <dbReference type="SAM" id="MobiDB-lite"/>
    </source>
</evidence>
<dbReference type="InterPro" id="IPR027417">
    <property type="entry name" value="P-loop_NTPase"/>
</dbReference>
<keyword evidence="8" id="KW-1185">Reference proteome</keyword>
<dbReference type="PANTHER" id="PTHR14819">
    <property type="entry name" value="GTP-BINDING"/>
    <property type="match status" value="1"/>
</dbReference>
<dbReference type="Gene3D" id="3.30.70.330">
    <property type="match status" value="1"/>
</dbReference>
<feature type="region of interest" description="Disordered" evidence="4">
    <location>
        <begin position="462"/>
        <end position="504"/>
    </location>
</feature>
<keyword evidence="2" id="KW-0694">RNA-binding</keyword>
<feature type="domain" description="VLIG-type G" evidence="6">
    <location>
        <begin position="1286"/>
        <end position="1531"/>
    </location>
</feature>
<feature type="compositionally biased region" description="Basic residues" evidence="4">
    <location>
        <begin position="287"/>
        <end position="298"/>
    </location>
</feature>
<dbReference type="InterPro" id="IPR057365">
    <property type="entry name" value="URGCP"/>
</dbReference>
<feature type="coiled-coil region" evidence="3">
    <location>
        <begin position="1429"/>
        <end position="1456"/>
    </location>
</feature>
<evidence type="ECO:0000256" key="3">
    <source>
        <dbReference type="SAM" id="Coils"/>
    </source>
</evidence>
<dbReference type="PROSITE" id="PS50102">
    <property type="entry name" value="RRM"/>
    <property type="match status" value="1"/>
</dbReference>
<dbReference type="PROSITE" id="PS51717">
    <property type="entry name" value="G_VLIG"/>
    <property type="match status" value="1"/>
</dbReference>
<evidence type="ECO:0000256" key="2">
    <source>
        <dbReference type="PROSITE-ProRule" id="PRU00176"/>
    </source>
</evidence>
<organism evidence="7 8">
    <name type="scientific">Mizuhopecten yessoensis</name>
    <name type="common">Japanese scallop</name>
    <name type="synonym">Patinopecten yessoensis</name>
    <dbReference type="NCBI Taxonomy" id="6573"/>
    <lineage>
        <taxon>Eukaryota</taxon>
        <taxon>Metazoa</taxon>
        <taxon>Spiralia</taxon>
        <taxon>Lophotrochozoa</taxon>
        <taxon>Mollusca</taxon>
        <taxon>Bivalvia</taxon>
        <taxon>Autobranchia</taxon>
        <taxon>Pteriomorphia</taxon>
        <taxon>Pectinida</taxon>
        <taxon>Pectinoidea</taxon>
        <taxon>Pectinidae</taxon>
        <taxon>Mizuhopecten</taxon>
    </lineage>
</organism>
<feature type="compositionally biased region" description="Low complexity" evidence="4">
    <location>
        <begin position="560"/>
        <end position="573"/>
    </location>
</feature>
<dbReference type="Proteomes" id="UP000242188">
    <property type="component" value="Unassembled WGS sequence"/>
</dbReference>
<dbReference type="GO" id="GO:0003924">
    <property type="term" value="F:GTPase activity"/>
    <property type="evidence" value="ECO:0007669"/>
    <property type="project" value="InterPro"/>
</dbReference>
<dbReference type="SUPFAM" id="SSF54928">
    <property type="entry name" value="RNA-binding domain, RBD"/>
    <property type="match status" value="1"/>
</dbReference>
<feature type="region of interest" description="Disordered" evidence="4">
    <location>
        <begin position="281"/>
        <end position="312"/>
    </location>
</feature>
<feature type="compositionally biased region" description="Basic and acidic residues" evidence="4">
    <location>
        <begin position="471"/>
        <end position="495"/>
    </location>
</feature>
<protein>
    <submittedName>
        <fullName evidence="7">Interferon-induced very large GTPase 1</fullName>
    </submittedName>
</protein>
<evidence type="ECO:0000256" key="1">
    <source>
        <dbReference type="ARBA" id="ARBA00006828"/>
    </source>
</evidence>
<evidence type="ECO:0000313" key="8">
    <source>
        <dbReference type="Proteomes" id="UP000242188"/>
    </source>
</evidence>
<dbReference type="PANTHER" id="PTHR14819:SF25">
    <property type="entry name" value="CHROMOSOME UNDETERMINED SCAFFOLD_52, WHOLE GENOME SHOTGUN SEQUENCE"/>
    <property type="match status" value="1"/>
</dbReference>
<dbReference type="InterPro" id="IPR030383">
    <property type="entry name" value="G_VLIG_dom"/>
</dbReference>
<dbReference type="EMBL" id="NEDP02000532">
    <property type="protein sequence ID" value="OWF55672.1"/>
    <property type="molecule type" value="Genomic_DNA"/>
</dbReference>
<dbReference type="Pfam" id="PF25496">
    <property type="entry name" value="URGCP"/>
    <property type="match status" value="1"/>
</dbReference>
<feature type="domain" description="RRM" evidence="5">
    <location>
        <begin position="153"/>
        <end position="229"/>
    </location>
</feature>
<gene>
    <name evidence="7" type="ORF">KP79_PYT08910</name>
</gene>
<evidence type="ECO:0000313" key="7">
    <source>
        <dbReference type="EMBL" id="OWF55672.1"/>
    </source>
</evidence>
<dbReference type="SUPFAM" id="SSF52540">
    <property type="entry name" value="P-loop containing nucleoside triphosphate hydrolases"/>
    <property type="match status" value="1"/>
</dbReference>
<comment type="caution">
    <text evidence="7">The sequence shown here is derived from an EMBL/GenBank/DDBJ whole genome shotgun (WGS) entry which is preliminary data.</text>
</comment>
<accession>A0A210R3X1</accession>
<dbReference type="InterPro" id="IPR052986">
    <property type="entry name" value="VLIG_GTPase"/>
</dbReference>
<evidence type="ECO:0000259" key="6">
    <source>
        <dbReference type="PROSITE" id="PS51717"/>
    </source>
</evidence>
<proteinExistence type="inferred from homology"/>
<sequence>MKSGSITPLLTGTVDGQFLGQTSYYQNSVETFTTSGESRTQIKIKGCSVNMISSNDKWHIVSDWSMNSLFFIDKTSGRIAKEAKLPEPLKPWGHHVGHCTDDNSVLVADYYGQKIIVLSKDGSYYVIILYRKRRRNIAKEPVEQYQSDAFGMDTIFVSGIPKGLDCAAASLLIRKHIGTVAQVERVFIQKDKGIGFVTLYDATSVDTVLSLDNKISVNGSNLKLCRHRRGADRHKMQKNPGTFPVKKPDPPDSYSFLGGYNTYSAYRRDVPQTDVLYKYAKPVPPRRLQKRKKSRKGSRWSSSVPAPKTDAPVGRVCKTKYRRKQSNKIVNYSEIISQSSQYVLDKSQPTAKRRLKLSKTRRHKQEKDAVSFESLILPANTPEIKRSDVRPGLVRVHVYRTPKYLFSINVDNHNAFESICAEISSSDKVPLESLLLTYHGRSITRTWPLVLEENSNIHTIVKGNGGMMKAGHLDKSSESEDNRDETLDQRHRDSNEFSNWNLGHSTVHKEEEETMQHPNDETTAIETPDVTATANVTSEMAQDTQVSQSTNLKEKTETPDSTTSTQDVTSSSVQDKKVSKSTKSPKKSDSMQHKSQKAFLWMSLKVSQINKPMQRFASFVGLKLKGKNETAETPDDNEPAPDETSAMVQDTPSFQSTYYQKMKAAETPDDNEPAPDVTSAMVQETSTSQSTYHQEIQGHQLRLINNYGLQSCLSEPLMFHDIMYIKENDGSTAKTSKDVPRLLLRNIMMLDYAARENVLSMCSNHMAKQLLKSLKQNESDSDSSDCSFPTEIHTSIPITSQKQDNPIDVFLAIFVCLHPSLQQKLVAKMFTCRLAIPLIYHKFKLNGALWFSLWPFRTITVHDGTSLTSIVNCKQKIVAFVRLDRPPISKSKIANAILRKTGGHQTFYNSECSMGSSEKHATRGLIEASWFLPSTKIPSKLKEVTLFLNLRGDGFTNKEQLSYLKSISHVLIVVIDNTKLDDERVLQLLEGSSSNLIFMVTENITEEFKKQLCKYFEKKLRKKIISIFQVTTDGNPLSITDVREYVLDEIVLLLKDTESRTLAQISETAGKKHICVDEKEKTCTTGMENAKCLTDIFNDSPSIKNTIIPLQSDLWLTYSKNFKTYKKANHLSLQEKDEMQKELVELKHRQYDTYKQGNKFMELFIKHMIESKIEELIFFIDWLKFYFDEKTCEKIHPNNAIGLPTGSDVIVRTSSNAMFGVEHIFRELGQIYLSNQDLVFRSEIAKAMVKAILLGYPFELMDGDAANVPIPWIKHIFNELKESIGDTKVLTVSVIGLQSSGKSTLLNAMFGISLAVSAGRCTRGIYMQLLPVKSHNLPFDYVLVVDTEGLRSIQGSDNDYQHDNELATFVIGIADIAIINIKGENTSEVRDILQICVHAFLRLQIANEKLKLRQSCICIHQNVPAVDAQESLRSEREKFNNILDKMTHEAAKEENDNHVKCFNDVIEFDSENDIWYFSDIWEGEPPMAPANPGYHSDVEKVRSAMFDKLAKEKDKSKYTYRSLTETFEHLDALWTGILANDFVFFFKNSLEIKAYNALYKKIQRHEWDLECFASTLIADSFNDIQKCTSINDIQNVLDEKERLFDERKSICTAEIQKYFKENEHAEIIAKWKDGKLCSWQQEVALVRTKLTDELKDNRDHCRVDRENDQLFEKRRTEITEKANRLARQMKEKMPTKTEIESKFGCMWSTWFDNLNEKRERPPDIEKSLIHILKQFCFPNKLDLVTKELSFLCIGCLPEHKLAMVELPTSGYLQYPWKIDNSFFGNIQKCISVKRMFTLTNKTHYLPNVIDITNSILREIKVLLNDLSETKWKYNDTKAKDIGNRIEERVERINSDPSTKFSLLAPYTIKLTVHIFRHAIPIFQKLDSDYRAHHGIQAKMKRVKSQILGHFRDIVTKASVEEIARNRFCEVILEHVEQHVRREIPRIIYEDIVEYFDVCKQELMKHIMKRLAQEEIFQSIIHYIEDPYTSSFEFLKISMNERWFGSNTNSKYIDKVSEIVNKLINQVTTIASECQASSLELWLKQVIYTLQDTLPVKLENMSLVQEQAIVDIDSFKQTLGEQLIRTCERIKEIFRLDENTVRWDGETPYDKAMKKIWGCKGTCPFCNEPCKIDRIHDGSPHECIQHRALGVNGWRSKESRCLVIESCSFNVQTKTRFTCGSGRLCKRESDKCTIDGTTDESHPYRDYEKYAPDWKIDPCVDISSSMYWAWVLCKYNKDIAEHYRVKEADIPNSWTILTNNDAIESLFERQSLLEILESKKKL</sequence>
<dbReference type="InterPro" id="IPR035979">
    <property type="entry name" value="RBD_domain_sf"/>
</dbReference>
<dbReference type="SMART" id="SM00360">
    <property type="entry name" value="RRM"/>
    <property type="match status" value="1"/>
</dbReference>
<dbReference type="Pfam" id="PF25683">
    <property type="entry name" value="URGCP_GTPase"/>
    <property type="match status" value="1"/>
</dbReference>
<dbReference type="SUPFAM" id="SSF63825">
    <property type="entry name" value="YWTD domain"/>
    <property type="match status" value="1"/>
</dbReference>
<dbReference type="GO" id="GO:0005525">
    <property type="term" value="F:GTP binding"/>
    <property type="evidence" value="ECO:0007669"/>
    <property type="project" value="InterPro"/>
</dbReference>